<evidence type="ECO:0000313" key="4">
    <source>
        <dbReference type="Proteomes" id="UP000281547"/>
    </source>
</evidence>
<keyword evidence="3" id="KW-0540">Nuclease</keyword>
<organism evidence="3 4">
    <name type="scientific">Arsenicitalea aurantiaca</name>
    <dbReference type="NCBI Taxonomy" id="1783274"/>
    <lineage>
        <taxon>Bacteria</taxon>
        <taxon>Pseudomonadati</taxon>
        <taxon>Pseudomonadota</taxon>
        <taxon>Alphaproteobacteria</taxon>
        <taxon>Hyphomicrobiales</taxon>
        <taxon>Devosiaceae</taxon>
        <taxon>Arsenicitalea</taxon>
    </lineage>
</organism>
<dbReference type="RefSeq" id="WP_127188903.1">
    <property type="nucleotide sequence ID" value="NZ_RZNJ01000004.1"/>
</dbReference>
<feature type="domain" description="DUF559" evidence="2">
    <location>
        <begin position="7"/>
        <end position="109"/>
    </location>
</feature>
<accession>A0A433X7U5</accession>
<dbReference type="EMBL" id="RZNJ01000004">
    <property type="protein sequence ID" value="RUT30123.1"/>
    <property type="molecule type" value="Genomic_DNA"/>
</dbReference>
<dbReference type="AlphaFoldDB" id="A0A433X7U5"/>
<keyword evidence="3" id="KW-0255">Endonuclease</keyword>
<sequence length="146" mass="16342">MPSLSRFTRRARALRLNSTDAEAKLWSRLRNRQLCGLKFVRQHPVGRYVADFACRERDLIVELDGGQHADSASDEVRTAALAEHGYRGVRFWNNDVLENIDGVLEALAEAAEAPSPGLRFANPYLSPEGRGDRAPLQPSAHHRRIA</sequence>
<dbReference type="InterPro" id="IPR011335">
    <property type="entry name" value="Restrct_endonuc-II-like"/>
</dbReference>
<keyword evidence="4" id="KW-1185">Reference proteome</keyword>
<name>A0A433X7U5_9HYPH</name>
<gene>
    <name evidence="3" type="ORF">EMQ25_12425</name>
</gene>
<proteinExistence type="predicted"/>
<evidence type="ECO:0000259" key="2">
    <source>
        <dbReference type="Pfam" id="PF04480"/>
    </source>
</evidence>
<dbReference type="GO" id="GO:0004519">
    <property type="term" value="F:endonuclease activity"/>
    <property type="evidence" value="ECO:0007669"/>
    <property type="project" value="UniProtKB-KW"/>
</dbReference>
<keyword evidence="3" id="KW-0378">Hydrolase</keyword>
<dbReference type="OrthoDB" id="9798754at2"/>
<dbReference type="SUPFAM" id="SSF52980">
    <property type="entry name" value="Restriction endonuclease-like"/>
    <property type="match status" value="1"/>
</dbReference>
<comment type="caution">
    <text evidence="3">The sequence shown here is derived from an EMBL/GenBank/DDBJ whole genome shotgun (WGS) entry which is preliminary data.</text>
</comment>
<evidence type="ECO:0000256" key="1">
    <source>
        <dbReference type="SAM" id="MobiDB-lite"/>
    </source>
</evidence>
<reference evidence="3 4" key="1">
    <citation type="journal article" date="2016" name="Int. J. Syst. Evol. Microbiol.">
        <title>Arsenicitalea aurantiaca gen. nov., sp. nov., a new member of the family Hyphomicrobiaceae, isolated from high-arsenic sediment.</title>
        <authorList>
            <person name="Mu Y."/>
            <person name="Zhou L."/>
            <person name="Zeng X.C."/>
            <person name="Liu L."/>
            <person name="Pan Y."/>
            <person name="Chen X."/>
            <person name="Wang J."/>
            <person name="Li S."/>
            <person name="Li W.J."/>
            <person name="Wang Y."/>
        </authorList>
    </citation>
    <scope>NUCLEOTIDE SEQUENCE [LARGE SCALE GENOMIC DNA]</scope>
    <source>
        <strain evidence="3 4">42-50</strain>
    </source>
</reference>
<dbReference type="InterPro" id="IPR007569">
    <property type="entry name" value="DUF559"/>
</dbReference>
<dbReference type="Proteomes" id="UP000281547">
    <property type="component" value="Unassembled WGS sequence"/>
</dbReference>
<dbReference type="PANTHER" id="PTHR38590:SF1">
    <property type="entry name" value="BLL0828 PROTEIN"/>
    <property type="match status" value="1"/>
</dbReference>
<protein>
    <submittedName>
        <fullName evidence="3">Endonuclease domain-containing protein</fullName>
    </submittedName>
</protein>
<dbReference type="InterPro" id="IPR047216">
    <property type="entry name" value="Endonuclease_DUF559_bact"/>
</dbReference>
<dbReference type="PANTHER" id="PTHR38590">
    <property type="entry name" value="BLL0828 PROTEIN"/>
    <property type="match status" value="1"/>
</dbReference>
<dbReference type="CDD" id="cd01038">
    <property type="entry name" value="Endonuclease_DUF559"/>
    <property type="match status" value="1"/>
</dbReference>
<evidence type="ECO:0000313" key="3">
    <source>
        <dbReference type="EMBL" id="RUT30123.1"/>
    </source>
</evidence>
<feature type="region of interest" description="Disordered" evidence="1">
    <location>
        <begin position="121"/>
        <end position="146"/>
    </location>
</feature>
<dbReference type="Pfam" id="PF04480">
    <property type="entry name" value="DUF559"/>
    <property type="match status" value="1"/>
</dbReference>
<dbReference type="Gene3D" id="3.40.960.10">
    <property type="entry name" value="VSR Endonuclease"/>
    <property type="match status" value="1"/>
</dbReference>